<sequence length="273" mass="30272">MNISFIGAGNVAWHLAPALENAGHHINEVYSRQLQSARRLVSNLYDAEIHSELNFAGSTSRLFILAVPDDALESVCSQLVLPEEAILVHTSGSCSIDRLQSWMAIYSDVPVRTGVFYPLQTFSREQPLLDFAQIPLCLEATDPDTEDELVTLGQAMSRIVYLVSSSERLLLHLAAVLACNFTNHLFSLARNLTVSNGLEFSLLTPLIQETVRKGLSVPDPALVQTGPARRNDQTTIQAHLSLLNDQPLTADIYQLMTRSIQQQVRQRHTDVID</sequence>
<dbReference type="InterPro" id="IPR008927">
    <property type="entry name" value="6-PGluconate_DH-like_C_sf"/>
</dbReference>
<evidence type="ECO:0000313" key="4">
    <source>
        <dbReference type="Proteomes" id="UP000501128"/>
    </source>
</evidence>
<feature type="domain" description="DUF2520" evidence="2">
    <location>
        <begin position="134"/>
        <end position="260"/>
    </location>
</feature>
<dbReference type="InterPro" id="IPR018931">
    <property type="entry name" value="DUF2520"/>
</dbReference>
<dbReference type="Pfam" id="PF10727">
    <property type="entry name" value="Rossmann-like"/>
    <property type="match status" value="1"/>
</dbReference>
<evidence type="ECO:0000259" key="2">
    <source>
        <dbReference type="Pfam" id="PF10728"/>
    </source>
</evidence>
<dbReference type="InterPro" id="IPR036291">
    <property type="entry name" value="NAD(P)-bd_dom_sf"/>
</dbReference>
<dbReference type="InterPro" id="IPR019665">
    <property type="entry name" value="OxRdtase/DH_put_Rossmann_dom"/>
</dbReference>
<reference evidence="3 4" key="1">
    <citation type="submission" date="2020-04" db="EMBL/GenBank/DDBJ databases">
        <title>Genome sequencing of novel species.</title>
        <authorList>
            <person name="Heo J."/>
            <person name="Kim S.-J."/>
            <person name="Kim J.-S."/>
            <person name="Hong S.-B."/>
            <person name="Kwon S.-W."/>
        </authorList>
    </citation>
    <scope>NUCLEOTIDE SEQUENCE [LARGE SCALE GENOMIC DNA]</scope>
    <source>
        <strain evidence="3 4">CJU-R4</strain>
    </source>
</reference>
<dbReference type="RefSeq" id="WP_169550496.1">
    <property type="nucleotide sequence ID" value="NZ_CP051677.1"/>
</dbReference>
<evidence type="ECO:0000259" key="1">
    <source>
        <dbReference type="Pfam" id="PF10727"/>
    </source>
</evidence>
<organism evidence="3 4">
    <name type="scientific">Spirosoma rhododendri</name>
    <dbReference type="NCBI Taxonomy" id="2728024"/>
    <lineage>
        <taxon>Bacteria</taxon>
        <taxon>Pseudomonadati</taxon>
        <taxon>Bacteroidota</taxon>
        <taxon>Cytophagia</taxon>
        <taxon>Cytophagales</taxon>
        <taxon>Cytophagaceae</taxon>
        <taxon>Spirosoma</taxon>
    </lineage>
</organism>
<dbReference type="PANTHER" id="PTHR40459">
    <property type="entry name" value="CONSERVED HYPOTHETICAL ALANINE AND LEUCINE RICH PROTEIN"/>
    <property type="match status" value="1"/>
</dbReference>
<evidence type="ECO:0000313" key="3">
    <source>
        <dbReference type="EMBL" id="QJD78528.1"/>
    </source>
</evidence>
<name>A0A7L5DPU0_9BACT</name>
<dbReference type="PANTHER" id="PTHR40459:SF1">
    <property type="entry name" value="CONSERVED HYPOTHETICAL ALANINE AND LEUCINE RICH PROTEIN"/>
    <property type="match status" value="1"/>
</dbReference>
<dbReference type="Gene3D" id="1.10.1040.20">
    <property type="entry name" value="ProC-like, C-terminal domain"/>
    <property type="match status" value="1"/>
</dbReference>
<proteinExistence type="predicted"/>
<dbReference type="Gene3D" id="3.40.50.720">
    <property type="entry name" value="NAD(P)-binding Rossmann-like Domain"/>
    <property type="match status" value="1"/>
</dbReference>
<gene>
    <name evidence="3" type="ORF">HH216_08900</name>
</gene>
<keyword evidence="4" id="KW-1185">Reference proteome</keyword>
<protein>
    <submittedName>
        <fullName evidence="3">DUF2520 domain-containing protein</fullName>
    </submittedName>
</protein>
<dbReference type="InterPro" id="IPR037108">
    <property type="entry name" value="TM1727-like_C_sf"/>
</dbReference>
<dbReference type="SUPFAM" id="SSF48179">
    <property type="entry name" value="6-phosphogluconate dehydrogenase C-terminal domain-like"/>
    <property type="match status" value="1"/>
</dbReference>
<feature type="domain" description="Putative oxidoreductase/dehydrogenase Rossmann-like" evidence="1">
    <location>
        <begin position="3"/>
        <end position="100"/>
    </location>
</feature>
<dbReference type="EMBL" id="CP051677">
    <property type="protein sequence ID" value="QJD78528.1"/>
    <property type="molecule type" value="Genomic_DNA"/>
</dbReference>
<accession>A0A7L5DPU0</accession>
<dbReference type="AlphaFoldDB" id="A0A7L5DPU0"/>
<dbReference type="Proteomes" id="UP000501128">
    <property type="component" value="Chromosome"/>
</dbReference>
<dbReference type="SUPFAM" id="SSF51735">
    <property type="entry name" value="NAD(P)-binding Rossmann-fold domains"/>
    <property type="match status" value="1"/>
</dbReference>
<dbReference type="Pfam" id="PF10728">
    <property type="entry name" value="DUF2520"/>
    <property type="match status" value="1"/>
</dbReference>
<dbReference type="KEGG" id="srho:HH216_08900"/>